<comment type="similarity">
    <text evidence="1">Belongs to the avian keratin family.</text>
</comment>
<gene>
    <name evidence="3" type="primary">CKER1</name>
    <name evidence="3" type="ORF">L345_16767</name>
</gene>
<evidence type="ECO:0000256" key="1">
    <source>
        <dbReference type="ARBA" id="ARBA00008702"/>
    </source>
</evidence>
<dbReference type="Proteomes" id="UP000018936">
    <property type="component" value="Unassembled WGS sequence"/>
</dbReference>
<dbReference type="Pfam" id="PF02422">
    <property type="entry name" value="Keratin"/>
    <property type="match status" value="2"/>
</dbReference>
<protein>
    <submittedName>
        <fullName evidence="3">Claw keratin</fullName>
    </submittedName>
</protein>
<dbReference type="AlphaFoldDB" id="V8N6K5"/>
<comment type="caution">
    <text evidence="3">The sequence shown here is derived from an EMBL/GenBank/DDBJ whole genome shotgun (WGS) entry which is preliminary data.</text>
</comment>
<feature type="non-terminal residue" evidence="3">
    <location>
        <position position="1"/>
    </location>
</feature>
<dbReference type="OrthoDB" id="9428763at2759"/>
<reference evidence="3 4" key="1">
    <citation type="journal article" date="2013" name="Proc. Natl. Acad. Sci. U.S.A.">
        <title>The king cobra genome reveals dynamic gene evolution and adaptation in the snake venom system.</title>
        <authorList>
            <person name="Vonk F.J."/>
            <person name="Casewell N.R."/>
            <person name="Henkel C.V."/>
            <person name="Heimberg A.M."/>
            <person name="Jansen H.J."/>
            <person name="McCleary R.J."/>
            <person name="Kerkkamp H.M."/>
            <person name="Vos R.A."/>
            <person name="Guerreiro I."/>
            <person name="Calvete J.J."/>
            <person name="Wuster W."/>
            <person name="Woods A.E."/>
            <person name="Logan J.M."/>
            <person name="Harrison R.A."/>
            <person name="Castoe T.A."/>
            <person name="de Koning A.P."/>
            <person name="Pollock D.D."/>
            <person name="Yandell M."/>
            <person name="Calderon D."/>
            <person name="Renjifo C."/>
            <person name="Currier R.B."/>
            <person name="Salgado D."/>
            <person name="Pla D."/>
            <person name="Sanz L."/>
            <person name="Hyder A.S."/>
            <person name="Ribeiro J.M."/>
            <person name="Arntzen J.W."/>
            <person name="van den Thillart G.E."/>
            <person name="Boetzer M."/>
            <person name="Pirovano W."/>
            <person name="Dirks R.P."/>
            <person name="Spaink H.P."/>
            <person name="Duboule D."/>
            <person name="McGlinn E."/>
            <person name="Kini R.M."/>
            <person name="Richardson M.K."/>
        </authorList>
    </citation>
    <scope>NUCLEOTIDE SEQUENCE</scope>
    <source>
        <tissue evidence="3">Blood</tissue>
    </source>
</reference>
<dbReference type="EMBL" id="AZIM01008286">
    <property type="protein sequence ID" value="ETE57516.1"/>
    <property type="molecule type" value="Genomic_DNA"/>
</dbReference>
<name>V8N6K5_OPHHA</name>
<evidence type="ECO:0000313" key="3">
    <source>
        <dbReference type="EMBL" id="ETE57516.1"/>
    </source>
</evidence>
<keyword evidence="2" id="KW-0416">Keratin</keyword>
<keyword evidence="4" id="KW-1185">Reference proteome</keyword>
<dbReference type="GO" id="GO:0005200">
    <property type="term" value="F:structural constituent of cytoskeleton"/>
    <property type="evidence" value="ECO:0007669"/>
    <property type="project" value="InterPro"/>
</dbReference>
<evidence type="ECO:0000313" key="4">
    <source>
        <dbReference type="Proteomes" id="UP000018936"/>
    </source>
</evidence>
<sequence length="307" mass="30047">MKPCGKKGGVSKLVVGTEKQYKRGSPAESFHQVHLFLLTASPRDSLLFHPAMAYCGPSCAVPSCASAPAVGFGSAGARGLGWGLGYGGLGYGLGFGLGFGRGLGYGYGAGALAETSGSLGTLAGVIPQPINQIPASEVTIQPPSFVITVPGPILSASCEPVAVGGYTPCAPGGIGRLGASYLGGRLGRLGRRLGGGLQGGSMSGLGGGLLGGGVSSGELGTLSGITPQAINQIPPAEIVIQPPSFIVTIPGPILSASCDPVAIGGNTPCAAPGSGILGRPSALSRGLLGGRNLQGGRGNVTLIPCGY</sequence>
<dbReference type="PANTHER" id="PTHR31203">
    <property type="entry name" value="BETA-KERATIN-RELATED PROTEIN-RELATED"/>
    <property type="match status" value="1"/>
</dbReference>
<accession>V8N6K5</accession>
<dbReference type="GO" id="GO:0005882">
    <property type="term" value="C:intermediate filament"/>
    <property type="evidence" value="ECO:0007669"/>
    <property type="project" value="UniProtKB-KW"/>
</dbReference>
<proteinExistence type="inferred from homology"/>
<dbReference type="InterPro" id="IPR003461">
    <property type="entry name" value="Keratin"/>
</dbReference>
<evidence type="ECO:0000256" key="2">
    <source>
        <dbReference type="ARBA" id="ARBA00022744"/>
    </source>
</evidence>
<organism evidence="3 4">
    <name type="scientific">Ophiophagus hannah</name>
    <name type="common">King cobra</name>
    <name type="synonym">Naja hannah</name>
    <dbReference type="NCBI Taxonomy" id="8665"/>
    <lineage>
        <taxon>Eukaryota</taxon>
        <taxon>Metazoa</taxon>
        <taxon>Chordata</taxon>
        <taxon>Craniata</taxon>
        <taxon>Vertebrata</taxon>
        <taxon>Euteleostomi</taxon>
        <taxon>Lepidosauria</taxon>
        <taxon>Squamata</taxon>
        <taxon>Bifurcata</taxon>
        <taxon>Unidentata</taxon>
        <taxon>Episquamata</taxon>
        <taxon>Toxicofera</taxon>
        <taxon>Serpentes</taxon>
        <taxon>Colubroidea</taxon>
        <taxon>Elapidae</taxon>
        <taxon>Elapinae</taxon>
        <taxon>Ophiophagus</taxon>
    </lineage>
</organism>
<dbReference type="PANTHER" id="PTHR31203:SF1">
    <property type="entry name" value="BETA-KERATIN-RELATED PROTEIN-RELATED"/>
    <property type="match status" value="1"/>
</dbReference>